<dbReference type="PIRSF" id="PIRSF038984">
    <property type="entry name" value="FAD_binding_protein"/>
    <property type="match status" value="1"/>
</dbReference>
<dbReference type="Pfam" id="PF21688">
    <property type="entry name" value="FAD-depend_C"/>
    <property type="match status" value="1"/>
</dbReference>
<dbReference type="PANTHER" id="PTHR42842:SF3">
    <property type="entry name" value="FAD_NAD(P)-BINDING OXIDOREDUCTASE FAMILY PROTEIN"/>
    <property type="match status" value="1"/>
</dbReference>
<evidence type="ECO:0000313" key="4">
    <source>
        <dbReference type="Proteomes" id="UP000095597"/>
    </source>
</evidence>
<dbReference type="InterPro" id="IPR028348">
    <property type="entry name" value="FAD-binding_protein"/>
</dbReference>
<dbReference type="AlphaFoldDB" id="A0A173TQJ7"/>
<evidence type="ECO:0000259" key="1">
    <source>
        <dbReference type="Pfam" id="PF21688"/>
    </source>
</evidence>
<dbReference type="RefSeq" id="WP_055214338.1">
    <property type="nucleotide sequence ID" value="NZ_CP094679.1"/>
</dbReference>
<dbReference type="OrthoDB" id="9772594at2"/>
<dbReference type="EMBL" id="WWSH01000004">
    <property type="protein sequence ID" value="MZK09897.1"/>
    <property type="molecule type" value="Genomic_DNA"/>
</dbReference>
<dbReference type="Gene3D" id="3.50.50.60">
    <property type="entry name" value="FAD/NAD(P)-binding domain"/>
    <property type="match status" value="2"/>
</dbReference>
<dbReference type="PANTHER" id="PTHR42842">
    <property type="entry name" value="FAD/NAD(P)-BINDING OXIDOREDUCTASE"/>
    <property type="match status" value="1"/>
</dbReference>
<name>A0A173TQJ7_9FIRM</name>
<evidence type="ECO:0000313" key="2">
    <source>
        <dbReference type="EMBL" id="CUN05103.1"/>
    </source>
</evidence>
<evidence type="ECO:0000313" key="5">
    <source>
        <dbReference type="Proteomes" id="UP000449249"/>
    </source>
</evidence>
<reference evidence="3 5" key="2">
    <citation type="journal article" date="2019" name="Nat. Med.">
        <title>A library of human gut bacterial isolates paired with longitudinal multiomics data enables mechanistic microbiome research.</title>
        <authorList>
            <person name="Poyet M."/>
            <person name="Groussin M."/>
            <person name="Gibbons S.M."/>
            <person name="Avila-Pacheco J."/>
            <person name="Jiang X."/>
            <person name="Kearney S.M."/>
            <person name="Perrotta A.R."/>
            <person name="Berdy B."/>
            <person name="Zhao S."/>
            <person name="Lieberman T.D."/>
            <person name="Swanson P.K."/>
            <person name="Smith M."/>
            <person name="Roesemann S."/>
            <person name="Alexander J.E."/>
            <person name="Rich S.A."/>
            <person name="Livny J."/>
            <person name="Vlamakis H."/>
            <person name="Clish C."/>
            <person name="Bullock K."/>
            <person name="Deik A."/>
            <person name="Scott J."/>
            <person name="Pierce K.A."/>
            <person name="Xavier R.J."/>
            <person name="Alm E.J."/>
        </authorList>
    </citation>
    <scope>NUCLEOTIDE SEQUENCE [LARGE SCALE GENOMIC DNA]</scope>
    <source>
        <strain evidence="3 5">BIOML-A1</strain>
    </source>
</reference>
<feature type="domain" description="FAD-dependent protein C-terminal" evidence="1">
    <location>
        <begin position="293"/>
        <end position="486"/>
    </location>
</feature>
<accession>A0A173TQJ7</accession>
<dbReference type="Gene3D" id="3.30.70.2700">
    <property type="match status" value="1"/>
</dbReference>
<gene>
    <name evidence="2" type="ORF">ERS852573_01707</name>
    <name evidence="3" type="ORF">GT576_06010</name>
</gene>
<organism evidence="2 4">
    <name type="scientific">Dorea longicatena</name>
    <dbReference type="NCBI Taxonomy" id="88431"/>
    <lineage>
        <taxon>Bacteria</taxon>
        <taxon>Bacillati</taxon>
        <taxon>Bacillota</taxon>
        <taxon>Clostridia</taxon>
        <taxon>Lachnospirales</taxon>
        <taxon>Lachnospiraceae</taxon>
        <taxon>Dorea</taxon>
    </lineage>
</organism>
<dbReference type="EMBL" id="CYXO01000009">
    <property type="protein sequence ID" value="CUN05103.1"/>
    <property type="molecule type" value="Genomic_DNA"/>
</dbReference>
<evidence type="ECO:0000313" key="3">
    <source>
        <dbReference type="EMBL" id="MZK09897.1"/>
    </source>
</evidence>
<protein>
    <submittedName>
        <fullName evidence="3">FAD-dependent oxidoreductase</fullName>
    </submittedName>
</protein>
<dbReference type="SUPFAM" id="SSF51905">
    <property type="entry name" value="FAD/NAD(P)-binding domain"/>
    <property type="match status" value="1"/>
</dbReference>
<dbReference type="InterPro" id="IPR036188">
    <property type="entry name" value="FAD/NAD-bd_sf"/>
</dbReference>
<proteinExistence type="predicted"/>
<dbReference type="Proteomes" id="UP000095597">
    <property type="component" value="Unassembled WGS sequence"/>
</dbReference>
<dbReference type="InterPro" id="IPR049516">
    <property type="entry name" value="FAD-depend_C"/>
</dbReference>
<dbReference type="Proteomes" id="UP000449249">
    <property type="component" value="Unassembled WGS sequence"/>
</dbReference>
<sequence length="543" mass="60681">MIRINQLKLNIAHTQSDLERKILKTLHMKKEYLQGYKIRRQSIDARKKPDLYYVYSVDVLVKDEAKIKKSIKSNQIQFQAKEDAYNFPANGTREFKHRPVIIGTGPAGLFCGYMLAIHGYRPILLERGADVDQRTKDVETFWKTGTLDPSSNVQFGEGGAGTFSDGKLNTLVKDKSGRNHEVLRIFARHGAPEAITYQSKPHIGTDILSRVVKEMRECICAHGGEVRFHSQVTDIQTVTTGNTKVLRKLEVYDLKKQEKYVLDTELAVFAIGHSARDTFAMLHQHEVPMQPKAFAVGVRMEHPQEMINKDQYGEHYPDFLPAAPYKLTANLKNGRGVYTFCMCPGGYVVNASSEPHRLAVNGMSYSKRNGQNANTAVIVTVTPEDFGSSHPLAGVEFQRKLEENAYREGNGKVPVQLFGDFCKNIPSQKLGDIIPQIKGMYQLANVRRIFPEIIADSLQEGVCIFDQKLPGYARKDAVISGVESRTSSPVRIIRDDFLQSEIRGIYPCGEGAGYAGGITSAAMDGIKIAEMIAGTYRPLETKK</sequence>
<reference evidence="2 4" key="1">
    <citation type="submission" date="2015-09" db="EMBL/GenBank/DDBJ databases">
        <authorList>
            <consortium name="Pathogen Informatics"/>
        </authorList>
    </citation>
    <scope>NUCLEOTIDE SEQUENCE [LARGE SCALE GENOMIC DNA]</scope>
    <source>
        <strain evidence="2 4">2789STDY5834961</strain>
    </source>
</reference>